<dbReference type="GO" id="GO:0000166">
    <property type="term" value="F:nucleotide binding"/>
    <property type="evidence" value="ECO:0007669"/>
    <property type="project" value="InterPro"/>
</dbReference>
<keyword evidence="5 9" id="KW-0239">DNA-directed DNA polymerase</keyword>
<dbReference type="Pfam" id="PF00136">
    <property type="entry name" value="DNA_pol_B"/>
    <property type="match status" value="1"/>
</dbReference>
<dbReference type="InterPro" id="IPR023211">
    <property type="entry name" value="DNA_pol_palm_dom_sf"/>
</dbReference>
<evidence type="ECO:0000256" key="1">
    <source>
        <dbReference type="ARBA" id="ARBA00002701"/>
    </source>
</evidence>
<comment type="catalytic activity">
    <reaction evidence="8 9">
        <text>DNA(n) + a 2'-deoxyribonucleoside 5'-triphosphate = DNA(n+1) + diphosphate</text>
        <dbReference type="Rhea" id="RHEA:22508"/>
        <dbReference type="Rhea" id="RHEA-COMP:17339"/>
        <dbReference type="Rhea" id="RHEA-COMP:17340"/>
        <dbReference type="ChEBI" id="CHEBI:33019"/>
        <dbReference type="ChEBI" id="CHEBI:61560"/>
        <dbReference type="ChEBI" id="CHEBI:173112"/>
        <dbReference type="EC" id="2.7.7.7"/>
    </reaction>
</comment>
<evidence type="ECO:0000256" key="4">
    <source>
        <dbReference type="ARBA" id="ARBA00022695"/>
    </source>
</evidence>
<dbReference type="InterPro" id="IPR017964">
    <property type="entry name" value="DNA-dir_DNA_pol_B_CS"/>
</dbReference>
<keyword evidence="6" id="KW-1194">Viral DNA replication</keyword>
<dbReference type="EMBL" id="KR011717">
    <property type="protein sequence ID" value="ARJ36574.1"/>
    <property type="molecule type" value="Genomic_DNA"/>
</dbReference>
<dbReference type="EC" id="2.7.7.7" evidence="9"/>
<evidence type="ECO:0000256" key="8">
    <source>
        <dbReference type="ARBA" id="ARBA00049244"/>
    </source>
</evidence>
<keyword evidence="13" id="KW-1185">Reference proteome</keyword>
<dbReference type="GO" id="GO:0006261">
    <property type="term" value="P:DNA-templated DNA replication"/>
    <property type="evidence" value="ECO:0007669"/>
    <property type="project" value="TreeGrafter"/>
</dbReference>
<name>A0A1W6AYG9_9ABAC</name>
<gene>
    <name evidence="12" type="primary">dna-pol</name>
</gene>
<dbReference type="InterPro" id="IPR050240">
    <property type="entry name" value="DNA_pol_type-B"/>
</dbReference>
<comment type="similarity">
    <text evidence="2 9">Belongs to the DNA polymerase type-B family.</text>
</comment>
<dbReference type="Gene3D" id="3.90.1600.10">
    <property type="entry name" value="Palm domain of DNA polymerase"/>
    <property type="match status" value="1"/>
</dbReference>
<dbReference type="InterPro" id="IPR006172">
    <property type="entry name" value="DNA-dir_DNA_pol_B"/>
</dbReference>
<dbReference type="PROSITE" id="PS00116">
    <property type="entry name" value="DNA_POLYMERASE_B"/>
    <property type="match status" value="1"/>
</dbReference>
<sequence length="1003" mass="118008">MSINKIEEVSEQKLIDSLSQFCNYQYKVEICTDDVFCITRMVYDNNYLLIFCTGYANKNTNRTYQFYMEIQCDVYTYQMCYGNHANLVCHKKCQNYKTFVLPGLKGCHMKRLNVVKRKKTVSNKNDYCLDKFLNDINRVHMQYEFTEGDYFQFKTAQVCFNHVLKLNNDINANNILEKVITIVDADKLRKEIVPVLACYDIETHSNGQQFSTPEKDHVISIGLVLKRDNLQFKLCLMYTKEAHRTAKYSKLNSFNCDVIHVVYFNDEQKMILYFFELLPILNMDYIIDYNGDKFDMPFLIKRVFNKSKTSCTVARYNLPSKKIETMILHDKFQNKIHTHFLYYYVHIDLYLFLSSDPEQNVENFDLNTVSQHYLNESKVNMSVHEMLLQYNRNEYEKIIEYNVQDCVLPIEIINKLKIINFMYTECKLLYLSTDDFLRNISHKNTILSFYKALTHKKYNENTKSYVQDAYFFNKHDLHALMKRSAKEIDLSVLDRTPIPMSAIPFDKCVKLCSTKFSSNYKGGKVISPKPGLKTWVVTLDFNSLYPSIMMQEGVCLSNTFIAEDNNVYLHKDQTAVNPMSLKQTLHLRSVYKKKRDEFPLDSFQYMLYDKNQNAVKRLANGMYGYFGVFFKPLANYVTKKGRQLSSMVAKKIESMSDDQDLMEEFNLNTISFKIIYGDTDSCFVQLVFEKNQIVTVELVSNIMKKVLHQINDMWSGYKMSLENIMPKLILLKKKKYCFINTNNQIKYKGWLVKKDMPIFMRKIFRSVVDMLLLGHPISCVMSTLHDKLIKAHKDFNTDNNLSEYCFSMKYNESINKKSNESSTRKPVITIAKHCRELIANSGTKFLPGNGDRIPYLLLDIKERITQKSFPLVLFNTTKRVSWLKHITIVCTFVNELIEIFGDLPQFVYYFEKICNVYMKNQLYDVKYVNVVTTKTNRNKAKNKFDDLDYNNSDSSSNSDVDDDNVYDTLHTWHVNLCNKKMCLNKYKKNYQQLNVCEICNKKC</sequence>
<evidence type="ECO:0000259" key="11">
    <source>
        <dbReference type="Pfam" id="PF03104"/>
    </source>
</evidence>
<proteinExistence type="inferred from homology"/>
<dbReference type="PANTHER" id="PTHR10322">
    <property type="entry name" value="DNA POLYMERASE CATALYTIC SUBUNIT"/>
    <property type="match status" value="1"/>
</dbReference>
<dbReference type="InterPro" id="IPR042087">
    <property type="entry name" value="DNA_pol_B_thumb"/>
</dbReference>
<dbReference type="Gene3D" id="3.30.420.10">
    <property type="entry name" value="Ribonuclease H-like superfamily/Ribonuclease H"/>
    <property type="match status" value="1"/>
</dbReference>
<feature type="domain" description="DNA-directed DNA polymerase family B multifunctional" evidence="10">
    <location>
        <begin position="514"/>
        <end position="862"/>
    </location>
</feature>
<evidence type="ECO:0000256" key="6">
    <source>
        <dbReference type="ARBA" id="ARBA00023109"/>
    </source>
</evidence>
<organism evidence="12 13">
    <name type="scientific">Urbanus proteus nucleopolyhedrovirus</name>
    <dbReference type="NCBI Taxonomy" id="1675866"/>
    <lineage>
        <taxon>Viruses</taxon>
        <taxon>Viruses incertae sedis</taxon>
        <taxon>Naldaviricetes</taxon>
        <taxon>Lefavirales</taxon>
        <taxon>Baculoviridae</taxon>
        <taxon>Alphabaculovirus</taxon>
        <taxon>Alphabaculovirus urprotei</taxon>
    </lineage>
</organism>
<keyword evidence="9" id="KW-0235">DNA replication</keyword>
<dbReference type="KEGG" id="vg:32282760"/>
<evidence type="ECO:0000256" key="3">
    <source>
        <dbReference type="ARBA" id="ARBA00022679"/>
    </source>
</evidence>
<dbReference type="Proteomes" id="UP000201861">
    <property type="component" value="Segment"/>
</dbReference>
<dbReference type="GeneID" id="32282760"/>
<dbReference type="Gene3D" id="1.10.132.60">
    <property type="entry name" value="DNA polymerase family B, C-terminal domain"/>
    <property type="match status" value="1"/>
</dbReference>
<dbReference type="InterPro" id="IPR006134">
    <property type="entry name" value="DNA-dir_DNA_pol_B_multi_dom"/>
</dbReference>
<dbReference type="SUPFAM" id="SSF56672">
    <property type="entry name" value="DNA/RNA polymerases"/>
    <property type="match status" value="1"/>
</dbReference>
<dbReference type="InterPro" id="IPR006133">
    <property type="entry name" value="DNA-dir_DNA_pol_B_exonuc"/>
</dbReference>
<keyword evidence="4 9" id="KW-0548">Nucleotidyltransferase</keyword>
<dbReference type="InterPro" id="IPR043502">
    <property type="entry name" value="DNA/RNA_pol_sf"/>
</dbReference>
<evidence type="ECO:0000256" key="9">
    <source>
        <dbReference type="RuleBase" id="RU000442"/>
    </source>
</evidence>
<evidence type="ECO:0000313" key="13">
    <source>
        <dbReference type="Proteomes" id="UP000201861"/>
    </source>
</evidence>
<keyword evidence="7 9" id="KW-0238">DNA-binding</keyword>
<dbReference type="GO" id="GO:0003887">
    <property type="term" value="F:DNA-directed DNA polymerase activity"/>
    <property type="evidence" value="ECO:0007669"/>
    <property type="project" value="UniProtKB-KW"/>
</dbReference>
<evidence type="ECO:0000256" key="7">
    <source>
        <dbReference type="ARBA" id="ARBA00023125"/>
    </source>
</evidence>
<dbReference type="GO" id="GO:0039693">
    <property type="term" value="P:viral DNA genome replication"/>
    <property type="evidence" value="ECO:0007669"/>
    <property type="project" value="UniProtKB-KW"/>
</dbReference>
<dbReference type="SMART" id="SM00486">
    <property type="entry name" value="POLBc"/>
    <property type="match status" value="1"/>
</dbReference>
<protein>
    <recommendedName>
        <fullName evidence="9">DNA polymerase</fullName>
        <ecNumber evidence="9">2.7.7.7</ecNumber>
    </recommendedName>
</protein>
<dbReference type="Gene3D" id="1.10.287.690">
    <property type="entry name" value="Helix hairpin bin"/>
    <property type="match status" value="1"/>
</dbReference>
<dbReference type="Pfam" id="PF03104">
    <property type="entry name" value="DNA_pol_B_exo1"/>
    <property type="match status" value="1"/>
</dbReference>
<dbReference type="PRINTS" id="PR00106">
    <property type="entry name" value="DNAPOLB"/>
</dbReference>
<dbReference type="GO" id="GO:0003677">
    <property type="term" value="F:DNA binding"/>
    <property type="evidence" value="ECO:0007669"/>
    <property type="project" value="UniProtKB-KW"/>
</dbReference>
<dbReference type="SUPFAM" id="SSF53098">
    <property type="entry name" value="Ribonuclease H-like"/>
    <property type="match status" value="1"/>
</dbReference>
<dbReference type="RefSeq" id="YP_009357221.1">
    <property type="nucleotide sequence ID" value="NC_029997.2"/>
</dbReference>
<dbReference type="InterPro" id="IPR012337">
    <property type="entry name" value="RNaseH-like_sf"/>
</dbReference>
<reference evidence="12" key="1">
    <citation type="submission" date="2017-04" db="EMBL/GenBank/DDBJ databases">
        <title>Complete genome sequence of Urbanus proteus nucleopolyhedrovirus (UrprNPV).</title>
        <authorList>
            <person name="Santos E.R."/>
            <person name="Melo F.L."/>
            <person name="Sosa-Gomez D.R."/>
            <person name="Ribeiro B.M."/>
            <person name="Ardisson-Araujo D.M.P."/>
        </authorList>
    </citation>
    <scope>NUCLEOTIDE SEQUENCE [LARGE SCALE GENOMIC DNA]</scope>
    <source>
        <strain evidence="12">Southern Brazil</strain>
    </source>
</reference>
<evidence type="ECO:0000256" key="2">
    <source>
        <dbReference type="ARBA" id="ARBA00005755"/>
    </source>
</evidence>
<dbReference type="InterPro" id="IPR036397">
    <property type="entry name" value="RNaseH_sf"/>
</dbReference>
<feature type="domain" description="DNA-directed DNA polymerase family B exonuclease" evidence="11">
    <location>
        <begin position="169"/>
        <end position="369"/>
    </location>
</feature>
<dbReference type="OrthoDB" id="165at10239"/>
<evidence type="ECO:0000259" key="10">
    <source>
        <dbReference type="Pfam" id="PF00136"/>
    </source>
</evidence>
<evidence type="ECO:0000313" key="12">
    <source>
        <dbReference type="EMBL" id="ARJ36574.1"/>
    </source>
</evidence>
<accession>A0A1W6AYG9</accession>
<evidence type="ECO:0000256" key="5">
    <source>
        <dbReference type="ARBA" id="ARBA00022932"/>
    </source>
</evidence>
<keyword evidence="3 9" id="KW-0808">Transferase</keyword>
<comment type="function">
    <text evidence="1">Replicates the viral genome, host DNA polymerases cannot substitute for the viral enzyme in this process.</text>
</comment>
<dbReference type="PANTHER" id="PTHR10322:SF23">
    <property type="entry name" value="DNA POLYMERASE DELTA CATALYTIC SUBUNIT"/>
    <property type="match status" value="1"/>
</dbReference>